<comment type="caution">
    <text evidence="2">The sequence shown here is derived from an EMBL/GenBank/DDBJ whole genome shotgun (WGS) entry which is preliminary data.</text>
</comment>
<accession>A0A4Z2E1N5</accession>
<gene>
    <name evidence="2" type="primary">TXLNB_3</name>
    <name evidence="2" type="ORF">EYF80_067594</name>
</gene>
<reference evidence="2 3" key="1">
    <citation type="submission" date="2019-03" db="EMBL/GenBank/DDBJ databases">
        <title>First draft genome of Liparis tanakae, snailfish: a comprehensive survey of snailfish specific genes.</title>
        <authorList>
            <person name="Kim W."/>
            <person name="Song I."/>
            <person name="Jeong J.-H."/>
            <person name="Kim D."/>
            <person name="Kim S."/>
            <person name="Ryu S."/>
            <person name="Song J.Y."/>
            <person name="Lee S.K."/>
        </authorList>
    </citation>
    <scope>NUCLEOTIDE SEQUENCE [LARGE SCALE GENOMIC DNA]</scope>
    <source>
        <tissue evidence="2">Muscle</tissue>
    </source>
</reference>
<evidence type="ECO:0000256" key="1">
    <source>
        <dbReference type="SAM" id="MobiDB-lite"/>
    </source>
</evidence>
<evidence type="ECO:0000313" key="3">
    <source>
        <dbReference type="Proteomes" id="UP000314294"/>
    </source>
</evidence>
<feature type="compositionally biased region" description="Pro residues" evidence="1">
    <location>
        <begin position="103"/>
        <end position="135"/>
    </location>
</feature>
<dbReference type="Proteomes" id="UP000314294">
    <property type="component" value="Unassembled WGS sequence"/>
</dbReference>
<dbReference type="AlphaFoldDB" id="A0A4Z2E1N5"/>
<name>A0A4Z2E1N5_9TELE</name>
<dbReference type="EMBL" id="SRLO01023236">
    <property type="protein sequence ID" value="TNN22292.1"/>
    <property type="molecule type" value="Genomic_DNA"/>
</dbReference>
<protein>
    <submittedName>
        <fullName evidence="2">Beta-taxilin</fullName>
    </submittedName>
</protein>
<feature type="region of interest" description="Disordered" evidence="1">
    <location>
        <begin position="97"/>
        <end position="135"/>
    </location>
</feature>
<organism evidence="2 3">
    <name type="scientific">Liparis tanakae</name>
    <name type="common">Tanaka's snailfish</name>
    <dbReference type="NCBI Taxonomy" id="230148"/>
    <lineage>
        <taxon>Eukaryota</taxon>
        <taxon>Metazoa</taxon>
        <taxon>Chordata</taxon>
        <taxon>Craniata</taxon>
        <taxon>Vertebrata</taxon>
        <taxon>Euteleostomi</taxon>
        <taxon>Actinopterygii</taxon>
        <taxon>Neopterygii</taxon>
        <taxon>Teleostei</taxon>
        <taxon>Neoteleostei</taxon>
        <taxon>Acanthomorphata</taxon>
        <taxon>Eupercaria</taxon>
        <taxon>Perciformes</taxon>
        <taxon>Cottioidei</taxon>
        <taxon>Cottales</taxon>
        <taxon>Liparidae</taxon>
        <taxon>Liparis</taxon>
    </lineage>
</organism>
<proteinExistence type="predicted"/>
<sequence>MDGRARPPPNSYAVVAGRSSDGASMLHGDTLVASCIHHSRLLDSENNGRTWRTWRTGRTKLGCGIMLTRHQIKAVSAKGSRPATRLLEKGVRVPEVVSSQVVPSPPEMVPSPPEMVPSPPEVVPSPPEVVPSPPEMVPSLKRWFLPPRAGSFPSTSF</sequence>
<evidence type="ECO:0000313" key="2">
    <source>
        <dbReference type="EMBL" id="TNN22292.1"/>
    </source>
</evidence>
<keyword evidence="3" id="KW-1185">Reference proteome</keyword>